<proteinExistence type="predicted"/>
<keyword evidence="1" id="KW-0732">Signal</keyword>
<dbReference type="GeneID" id="84592643"/>
<accession>A0AAJ8E2R4</accession>
<name>A0AAJ8E2R4_ASPNG</name>
<gene>
    <name evidence="2" type="ORF">An12g07350</name>
</gene>
<dbReference type="KEGG" id="ang:An12g07350"/>
<organism evidence="2">
    <name type="scientific">Aspergillus niger</name>
    <dbReference type="NCBI Taxonomy" id="5061"/>
    <lineage>
        <taxon>Eukaryota</taxon>
        <taxon>Fungi</taxon>
        <taxon>Dikarya</taxon>
        <taxon>Ascomycota</taxon>
        <taxon>Pezizomycotina</taxon>
        <taxon>Eurotiomycetes</taxon>
        <taxon>Eurotiomycetidae</taxon>
        <taxon>Eurotiales</taxon>
        <taxon>Aspergillaceae</taxon>
        <taxon>Aspergillus</taxon>
        <taxon>Aspergillus subgen. Circumdati</taxon>
    </lineage>
</organism>
<evidence type="ECO:0000313" key="2">
    <source>
        <dbReference type="RefSeq" id="XP_059604536.1"/>
    </source>
</evidence>
<reference evidence="2" key="2">
    <citation type="submission" date="2025-08" db="UniProtKB">
        <authorList>
            <consortium name="RefSeq"/>
        </authorList>
    </citation>
    <scope>IDENTIFICATION</scope>
</reference>
<feature type="chain" id="PRO_5044857258" evidence="1">
    <location>
        <begin position="22"/>
        <end position="241"/>
    </location>
</feature>
<reference evidence="2" key="1">
    <citation type="submission" date="2025-02" db="EMBL/GenBank/DDBJ databases">
        <authorList>
            <consortium name="NCBI Genome Project"/>
        </authorList>
    </citation>
    <scope>NUCLEOTIDE SEQUENCE</scope>
</reference>
<dbReference type="RefSeq" id="XP_059604536.1">
    <property type="nucleotide sequence ID" value="XM_059751029.1"/>
</dbReference>
<evidence type="ECO:0000256" key="1">
    <source>
        <dbReference type="SAM" id="SignalP"/>
    </source>
</evidence>
<dbReference type="AlphaFoldDB" id="A0AAJ8E2R4"/>
<protein>
    <submittedName>
        <fullName evidence="2">Uncharacterized protein</fullName>
    </submittedName>
</protein>
<dbReference type="VEuPathDB" id="FungiDB:An12g07350"/>
<feature type="signal peptide" evidence="1">
    <location>
        <begin position="1"/>
        <end position="21"/>
    </location>
</feature>
<sequence length="241" mass="25328">MIALSWLNFTLTTTPFPVTVATACVTPGAVTQSSAIIFRCNASDPIVNQYTAQGNEACVDNSLASNVSIPLLADMNALGSVFIRSNGLPSTAGYFRSVRKPLILDSKWYILLIHNCPIPSNAVTISNADCGYWHTIQMNETCDTVTEMFGNSFVAASSKPGLRQATATARLTASKSSVSAINSANTMTTSKITQSSEATSMAFSSVNTSPDGIRGESTGYSCTNSAAKLATGGLNQGLRLE</sequence>